<organism evidence="2 3">
    <name type="scientific">Carboxylicivirga mesophila</name>
    <dbReference type="NCBI Taxonomy" id="1166478"/>
    <lineage>
        <taxon>Bacteria</taxon>
        <taxon>Pseudomonadati</taxon>
        <taxon>Bacteroidota</taxon>
        <taxon>Bacteroidia</taxon>
        <taxon>Marinilabiliales</taxon>
        <taxon>Marinilabiliaceae</taxon>
        <taxon>Carboxylicivirga</taxon>
    </lineage>
</organism>
<sequence length="355" mass="40443">MTATNTYRRILVSPLNWGLGHATRLIPVVDALVKKGHYVLLAGQSPSLDVLRQTFPALEWVELNGFNVQLATSRHQWLSLMKQIPSFFSSIRLEHKLTQSIIKQYNIDLIISDNRYGLWSNEVHSVIITHQTTPSTGKHFSFFKPLSNALSRYWLRKFNECWVPDIESPTKLSGTLSGTITQLNTHHIGLPSRLSLVDCTTDDTCEVLIILSGPEPQRSILERTLIRRFKNSHFQTILLSGTPGGVIRKEGSVQILPHCHARQLKSLIINSRYIICRSGYSTLIDLIHCHRTALLIPTPGQYEQEYLAVRASDLWGFSYINQQQLEEVALERLLHEQITLLPFNGSTDMKLPMWL</sequence>
<evidence type="ECO:0000313" key="2">
    <source>
        <dbReference type="EMBL" id="MBS2210367.1"/>
    </source>
</evidence>
<dbReference type="SUPFAM" id="SSF53756">
    <property type="entry name" value="UDP-Glycosyltransferase/glycogen phosphorylase"/>
    <property type="match status" value="1"/>
</dbReference>
<accession>A0ABS5K5Z3</accession>
<dbReference type="Gene3D" id="3.40.50.2000">
    <property type="entry name" value="Glycogen Phosphorylase B"/>
    <property type="match status" value="1"/>
</dbReference>
<reference evidence="2 3" key="1">
    <citation type="journal article" date="2014" name="Int. J. Syst. Evol. Microbiol.">
        <title>Carboxylicivirga gen. nov. in the family Marinilabiliaceae with two novel species, Carboxylicivirga mesophila sp. nov. and Carboxylicivirga taeanensis sp. nov., and reclassification of Cytophaga fermentans as Saccharicrinis fermentans gen. nov., comb. nov.</title>
        <authorList>
            <person name="Yang S.H."/>
            <person name="Seo H.S."/>
            <person name="Woo J.H."/>
            <person name="Oh H.M."/>
            <person name="Jang H."/>
            <person name="Lee J.H."/>
            <person name="Kim S.J."/>
            <person name="Kwon K.K."/>
        </authorList>
    </citation>
    <scope>NUCLEOTIDE SEQUENCE [LARGE SCALE GENOMIC DNA]</scope>
    <source>
        <strain evidence="2 3">JCM 18290</strain>
    </source>
</reference>
<dbReference type="Proteomes" id="UP000721861">
    <property type="component" value="Unassembled WGS sequence"/>
</dbReference>
<dbReference type="InterPro" id="IPR007235">
    <property type="entry name" value="Glyco_trans_28_C"/>
</dbReference>
<comment type="caution">
    <text evidence="2">The sequence shown here is derived from an EMBL/GenBank/DDBJ whole genome shotgun (WGS) entry which is preliminary data.</text>
</comment>
<dbReference type="RefSeq" id="WP_212225356.1">
    <property type="nucleotide sequence ID" value="NZ_JAGUCN010000002.1"/>
</dbReference>
<dbReference type="EMBL" id="JAGUCN010000002">
    <property type="protein sequence ID" value="MBS2210367.1"/>
    <property type="molecule type" value="Genomic_DNA"/>
</dbReference>
<keyword evidence="3" id="KW-1185">Reference proteome</keyword>
<name>A0ABS5K5Z3_9BACT</name>
<protein>
    <recommendedName>
        <fullName evidence="1">Glycosyl transferase family 28 C-terminal domain-containing protein</fullName>
    </recommendedName>
</protein>
<proteinExistence type="predicted"/>
<feature type="domain" description="Glycosyl transferase family 28 C-terminal" evidence="1">
    <location>
        <begin position="263"/>
        <end position="335"/>
    </location>
</feature>
<evidence type="ECO:0000313" key="3">
    <source>
        <dbReference type="Proteomes" id="UP000721861"/>
    </source>
</evidence>
<evidence type="ECO:0000259" key="1">
    <source>
        <dbReference type="Pfam" id="PF04101"/>
    </source>
</evidence>
<dbReference type="Pfam" id="PF04101">
    <property type="entry name" value="Glyco_tran_28_C"/>
    <property type="match status" value="1"/>
</dbReference>
<gene>
    <name evidence="2" type="ORF">KEM09_03095</name>
</gene>